<feature type="region of interest" description="Disordered" evidence="1">
    <location>
        <begin position="32"/>
        <end position="53"/>
    </location>
</feature>
<evidence type="ECO:0000256" key="1">
    <source>
        <dbReference type="SAM" id="MobiDB-lite"/>
    </source>
</evidence>
<feature type="chain" id="PRO_5044783840" evidence="2">
    <location>
        <begin position="28"/>
        <end position="477"/>
    </location>
</feature>
<accession>A0ABD2JPH8</accession>
<keyword evidence="2" id="KW-0732">Signal</keyword>
<feature type="signal peptide" evidence="2">
    <location>
        <begin position="1"/>
        <end position="27"/>
    </location>
</feature>
<organism evidence="3 4">
    <name type="scientific">Heterodera schachtii</name>
    <name type="common">Sugarbeet cyst nematode worm</name>
    <name type="synonym">Tylenchus schachtii</name>
    <dbReference type="NCBI Taxonomy" id="97005"/>
    <lineage>
        <taxon>Eukaryota</taxon>
        <taxon>Metazoa</taxon>
        <taxon>Ecdysozoa</taxon>
        <taxon>Nematoda</taxon>
        <taxon>Chromadorea</taxon>
        <taxon>Rhabditida</taxon>
        <taxon>Tylenchina</taxon>
        <taxon>Tylenchomorpha</taxon>
        <taxon>Tylenchoidea</taxon>
        <taxon>Heteroderidae</taxon>
        <taxon>Heteroderinae</taxon>
        <taxon>Heterodera</taxon>
    </lineage>
</organism>
<name>A0ABD2JPH8_HETSC</name>
<proteinExistence type="predicted"/>
<protein>
    <submittedName>
        <fullName evidence="3">Uncharacterized protein</fullName>
    </submittedName>
</protein>
<evidence type="ECO:0000313" key="4">
    <source>
        <dbReference type="Proteomes" id="UP001620645"/>
    </source>
</evidence>
<comment type="caution">
    <text evidence="3">The sequence shown here is derived from an EMBL/GenBank/DDBJ whole genome shotgun (WGS) entry which is preliminary data.</text>
</comment>
<keyword evidence="4" id="KW-1185">Reference proteome</keyword>
<reference evidence="3 4" key="1">
    <citation type="submission" date="2024-10" db="EMBL/GenBank/DDBJ databases">
        <authorList>
            <person name="Kim D."/>
        </authorList>
    </citation>
    <scope>NUCLEOTIDE SEQUENCE [LARGE SCALE GENOMIC DNA]</scope>
    <source>
        <strain evidence="3">Taebaek</strain>
    </source>
</reference>
<sequence>MQLNAVSVISALLLVAILALSPPFCDGVREEETLKKKSKRPTIGKSPNASPIRKPNALQLAAKKGKQKFHGREAFSIQGLSSLAAEPSPPTPKITDKTLTPANAAAKRSALSSLPSLFDRALQPSSLGKKALDQAFQPSNLGASTSDQAFQPNLGEQALDQAFQPSNFGASTSDQDLQPNLGEHALDQALQLSNFGASTSDQDLQPSYLGEHALDLALQPSNLGESTANQAFQQLNMRDTTPVQALQPSNLGERTSDQALKLSNLGDMAFPQAFQTLNLEQPAPVDQAFQPWNLRPTTFDVPPLPPSLSGLPQLPSFIPDQRKKQIQIQQAKMLYLSRAQQQLAAKFEKMRSNFLAKYGELPKFSGQPKSLLGVPAHLQQQYQSHPYIAKLLEYPQPAQPKDIFMQNVPKMPSVPQNDQFQKMYSQQIMPTMHQPQLIFEPQGMPIGHQPTFIPQEIPIEFQFQTPENSLLSECCWT</sequence>
<gene>
    <name evidence="3" type="ORF">niasHS_007728</name>
</gene>
<dbReference type="AlphaFoldDB" id="A0ABD2JPH8"/>
<dbReference type="EMBL" id="JBICCN010000118">
    <property type="protein sequence ID" value="KAL3092519.1"/>
    <property type="molecule type" value="Genomic_DNA"/>
</dbReference>
<evidence type="ECO:0000313" key="3">
    <source>
        <dbReference type="EMBL" id="KAL3092519.1"/>
    </source>
</evidence>
<evidence type="ECO:0000256" key="2">
    <source>
        <dbReference type="SAM" id="SignalP"/>
    </source>
</evidence>
<dbReference type="Proteomes" id="UP001620645">
    <property type="component" value="Unassembled WGS sequence"/>
</dbReference>